<reference evidence="1" key="1">
    <citation type="submission" date="2019-08" db="EMBL/GenBank/DDBJ databases">
        <authorList>
            <person name="Kucharzyk K."/>
            <person name="Murdoch R.W."/>
            <person name="Higgins S."/>
            <person name="Loffler F."/>
        </authorList>
    </citation>
    <scope>NUCLEOTIDE SEQUENCE</scope>
</reference>
<evidence type="ECO:0000313" key="1">
    <source>
        <dbReference type="EMBL" id="MPN10148.1"/>
    </source>
</evidence>
<comment type="caution">
    <text evidence="1">The sequence shown here is derived from an EMBL/GenBank/DDBJ whole genome shotgun (WGS) entry which is preliminary data.</text>
</comment>
<proteinExistence type="predicted"/>
<organism evidence="1">
    <name type="scientific">bioreactor metagenome</name>
    <dbReference type="NCBI Taxonomy" id="1076179"/>
    <lineage>
        <taxon>unclassified sequences</taxon>
        <taxon>metagenomes</taxon>
        <taxon>ecological metagenomes</taxon>
    </lineage>
</organism>
<dbReference type="EMBL" id="VSSQ01056289">
    <property type="protein sequence ID" value="MPN10148.1"/>
    <property type="molecule type" value="Genomic_DNA"/>
</dbReference>
<dbReference type="AlphaFoldDB" id="A0A645F6Z3"/>
<accession>A0A645F6Z3</accession>
<sequence length="178" mass="18851">MIGQQPVQKLKHAHHGFRLRGDLFHGSDAQRSAAALIGQLPIGVNAQVSVPLHHHLRTGGLRIPGVGVGVEGQGLQHRVGIRNPGGDGKVYRRVKLVGKERKGGHMPVALRPVKGKPRASERILSHQLPHAFGGNGRGADKAGALPVPCEQAHHGFIHLHQHPAGGDLSPAPPCAHHP</sequence>
<gene>
    <name evidence="1" type="ORF">SDC9_157443</name>
</gene>
<protein>
    <submittedName>
        <fullName evidence="1">Uncharacterized protein</fullName>
    </submittedName>
</protein>
<name>A0A645F6Z3_9ZZZZ</name>